<accession>H6L088</accession>
<dbReference type="AlphaFoldDB" id="H6L088"/>
<dbReference type="STRING" id="984262.SGRA_3528"/>
<reference evidence="1 2" key="1">
    <citation type="journal article" date="2012" name="Stand. Genomic Sci.">
        <title>Complete genome sequencing and analysis of Saprospira grandis str. Lewin, a predatory marine bacterium.</title>
        <authorList>
            <person name="Saw J.H."/>
            <person name="Yuryev A."/>
            <person name="Kanbe M."/>
            <person name="Hou S."/>
            <person name="Young A.G."/>
            <person name="Aizawa S."/>
            <person name="Alam M."/>
        </authorList>
    </citation>
    <scope>NUCLEOTIDE SEQUENCE [LARGE SCALE GENOMIC DNA]</scope>
    <source>
        <strain evidence="1 2">Lewin</strain>
    </source>
</reference>
<proteinExistence type="predicted"/>
<evidence type="ECO:0000313" key="1">
    <source>
        <dbReference type="EMBL" id="AFC26252.1"/>
    </source>
</evidence>
<dbReference type="KEGG" id="sgn:SGRA_3528"/>
<dbReference type="Proteomes" id="UP000007519">
    <property type="component" value="Chromosome"/>
</dbReference>
<dbReference type="eggNOG" id="COG4886">
    <property type="taxonomic scope" value="Bacteria"/>
</dbReference>
<dbReference type="HOGENOM" id="CLU_857635_0_0_10"/>
<name>H6L088_SAPGL</name>
<dbReference type="OrthoDB" id="663485at2"/>
<dbReference type="EMBL" id="CP002831">
    <property type="protein sequence ID" value="AFC26252.1"/>
    <property type="molecule type" value="Genomic_DNA"/>
</dbReference>
<evidence type="ECO:0000313" key="2">
    <source>
        <dbReference type="Proteomes" id="UP000007519"/>
    </source>
</evidence>
<sequence>MRYIYLFLCCFPFVLYGQFVGGSGSGVDSSGIGGFACSSFTSSSVNGGSGHAQAMLAAAINCIQFTGDSLSGQSNAFMPAAVNCLQFSGERASGAQYAYLDDSLSCPQFLASAAGGSGTYSRSYADDQGACAVITLPIEGSPLYAEKEGRKGRLHWQTFAEIGCEGFEIQKSRDGLNWEALGWVAGQGYSQQTTSYEFWDEQLQPGIQYYRYKQEDFDGSFYYSNLVAIDYQEGALNPNVFTLYPNPSRTGSQINIDGWLNEDLAIELTAVNVLGQKIWSEKVPFAQGRYTYNLPAVFEAGNYWLVLSVPEKGFRKVLPFVVIR</sequence>
<gene>
    <name evidence="1" type="ordered locus">SGRA_3528</name>
</gene>
<organism evidence="1 2">
    <name type="scientific">Saprospira grandis (strain Lewin)</name>
    <dbReference type="NCBI Taxonomy" id="984262"/>
    <lineage>
        <taxon>Bacteria</taxon>
        <taxon>Pseudomonadati</taxon>
        <taxon>Bacteroidota</taxon>
        <taxon>Saprospiria</taxon>
        <taxon>Saprospirales</taxon>
        <taxon>Saprospiraceae</taxon>
        <taxon>Saprospira</taxon>
    </lineage>
</organism>
<dbReference type="RefSeq" id="WP_015693843.1">
    <property type="nucleotide sequence ID" value="NC_016940.1"/>
</dbReference>
<keyword evidence="1" id="KW-0449">Lipoprotein</keyword>
<protein>
    <submittedName>
        <fullName evidence="1">Lipoprotein</fullName>
    </submittedName>
</protein>
<keyword evidence="2" id="KW-1185">Reference proteome</keyword>